<evidence type="ECO:0000313" key="2">
    <source>
        <dbReference type="EMBL" id="MET3659091.1"/>
    </source>
</evidence>
<keyword evidence="1" id="KW-0472">Membrane</keyword>
<comment type="caution">
    <text evidence="2">The sequence shown here is derived from an EMBL/GenBank/DDBJ whole genome shotgun (WGS) entry which is preliminary data.</text>
</comment>
<gene>
    <name evidence="2" type="ORF">ABIC55_004211</name>
</gene>
<feature type="transmembrane region" description="Helical" evidence="1">
    <location>
        <begin position="82"/>
        <end position="103"/>
    </location>
</feature>
<dbReference type="Proteomes" id="UP001549104">
    <property type="component" value="Unassembled WGS sequence"/>
</dbReference>
<name>A0ABV2KDD5_SPOPS</name>
<keyword evidence="1" id="KW-0812">Transmembrane</keyword>
<proteinExistence type="predicted"/>
<accession>A0ABV2KDD5</accession>
<evidence type="ECO:0000313" key="3">
    <source>
        <dbReference type="Proteomes" id="UP001549104"/>
    </source>
</evidence>
<keyword evidence="3" id="KW-1185">Reference proteome</keyword>
<protein>
    <submittedName>
        <fullName evidence="2">Uncharacterized protein</fullName>
    </submittedName>
</protein>
<keyword evidence="1" id="KW-1133">Transmembrane helix</keyword>
<organism evidence="2 3">
    <name type="scientific">Sporosarcina psychrophila</name>
    <name type="common">Bacillus psychrophilus</name>
    <dbReference type="NCBI Taxonomy" id="1476"/>
    <lineage>
        <taxon>Bacteria</taxon>
        <taxon>Bacillati</taxon>
        <taxon>Bacillota</taxon>
        <taxon>Bacilli</taxon>
        <taxon>Bacillales</taxon>
        <taxon>Caryophanaceae</taxon>
        <taxon>Sporosarcina</taxon>
    </lineage>
</organism>
<reference evidence="2 3" key="1">
    <citation type="submission" date="2024-06" db="EMBL/GenBank/DDBJ databases">
        <title>Sorghum-associated microbial communities from plants grown in Nebraska, USA.</title>
        <authorList>
            <person name="Schachtman D."/>
        </authorList>
    </citation>
    <scope>NUCLEOTIDE SEQUENCE [LARGE SCALE GENOMIC DNA]</scope>
    <source>
        <strain evidence="2 3">1288</strain>
    </source>
</reference>
<evidence type="ECO:0000256" key="1">
    <source>
        <dbReference type="SAM" id="Phobius"/>
    </source>
</evidence>
<sequence length="104" mass="12518">MRRADLLVDKLSTNKNSPFFDMYIDCYHRVDLLYHRHREVYHRHGPVYHRLKRVYHHHRIPSKSETTFCVTKKQPRTPGLPVCMAFLLSILLILDMVHIMTTIF</sequence>
<dbReference type="EMBL" id="JBEPME010000008">
    <property type="protein sequence ID" value="MET3659091.1"/>
    <property type="molecule type" value="Genomic_DNA"/>
</dbReference>